<dbReference type="GO" id="GO:0004534">
    <property type="term" value="F:5'-3' RNA exonuclease activity"/>
    <property type="evidence" value="ECO:0007669"/>
    <property type="project" value="TreeGrafter"/>
</dbReference>
<reference evidence="2 3" key="1">
    <citation type="submission" date="2019-02" db="EMBL/GenBank/DDBJ databases">
        <title>Deep-cultivation of Planctomycetes and their phenomic and genomic characterization uncovers novel biology.</title>
        <authorList>
            <person name="Wiegand S."/>
            <person name="Jogler M."/>
            <person name="Boedeker C."/>
            <person name="Pinto D."/>
            <person name="Vollmers J."/>
            <person name="Rivas-Marin E."/>
            <person name="Kohn T."/>
            <person name="Peeters S.H."/>
            <person name="Heuer A."/>
            <person name="Rast P."/>
            <person name="Oberbeckmann S."/>
            <person name="Bunk B."/>
            <person name="Jeske O."/>
            <person name="Meyerdierks A."/>
            <person name="Storesund J.E."/>
            <person name="Kallscheuer N."/>
            <person name="Luecker S."/>
            <person name="Lage O.M."/>
            <person name="Pohl T."/>
            <person name="Merkel B.J."/>
            <person name="Hornburger P."/>
            <person name="Mueller R.-W."/>
            <person name="Bruemmer F."/>
            <person name="Labrenz M."/>
            <person name="Spormann A.M."/>
            <person name="Op Den Camp H."/>
            <person name="Overmann J."/>
            <person name="Amann R."/>
            <person name="Jetten M.S.M."/>
            <person name="Mascher T."/>
            <person name="Medema M.H."/>
            <person name="Devos D.P."/>
            <person name="Kaster A.-K."/>
            <person name="Ovreas L."/>
            <person name="Rohde M."/>
            <person name="Galperin M.Y."/>
            <person name="Jogler C."/>
        </authorList>
    </citation>
    <scope>NUCLEOTIDE SEQUENCE [LARGE SCALE GENOMIC DNA]</scope>
    <source>
        <strain evidence="2 3">Pla100</strain>
    </source>
</reference>
<dbReference type="Gene3D" id="3.20.20.140">
    <property type="entry name" value="Metal-dependent hydrolases"/>
    <property type="match status" value="1"/>
</dbReference>
<comment type="caution">
    <text evidence="2">The sequence shown here is derived from an EMBL/GenBank/DDBJ whole genome shotgun (WGS) entry which is preliminary data.</text>
</comment>
<dbReference type="Proteomes" id="UP000316213">
    <property type="component" value="Unassembled WGS sequence"/>
</dbReference>
<keyword evidence="3" id="KW-1185">Reference proteome</keyword>
<name>A0A5C5ZG81_9BACT</name>
<organism evidence="2 3">
    <name type="scientific">Neorhodopirellula pilleata</name>
    <dbReference type="NCBI Taxonomy" id="2714738"/>
    <lineage>
        <taxon>Bacteria</taxon>
        <taxon>Pseudomonadati</taxon>
        <taxon>Planctomycetota</taxon>
        <taxon>Planctomycetia</taxon>
        <taxon>Pirellulales</taxon>
        <taxon>Pirellulaceae</taxon>
        <taxon>Neorhodopirellula</taxon>
    </lineage>
</organism>
<evidence type="ECO:0008006" key="4">
    <source>
        <dbReference type="Google" id="ProtNLM"/>
    </source>
</evidence>
<sequence length="446" mass="49942">MRRWIHSLMFALALAGLNDRPVDGHDGVSSQSNASTDHAHSHDLGAMDSSDPIPSDPPMRWWRGNLHTHSFWSDGDDFPEMIAEWYRTHDYHFLALSDHNVLSEGDRWMDQSAIEKRGGKEVMNKYRQRFGGGWVQTRQTKDGTGFQVRLKPLSEFGPLMQQRGQFILIPGEEISDWAEGKPVHMNATNLQEPIQPLGGKTVAEAISNNLRAVQDQAKRTGRTIMMHLNHPNFGYAVTAEDLAQVIEERFFEVYNGHPSINHLGDDEHPSVERIWDVANAMRLGVLTAEPLLGIATDDSHQYHGKPGGAHPGRGWVMVRSKYLTPEHLILAMRRGDFYASSGVHLSKLDFDSAARTLSLQIEAEAGETYKTELIATRQPDTAETMPAADQIGVVLAAQTGTEVVFQIPDDVLYVRAVITSDQPPRDPSFEGQFKQAWTQPVGWRKP</sequence>
<dbReference type="InterPro" id="IPR016195">
    <property type="entry name" value="Pol/histidinol_Pase-like"/>
</dbReference>
<dbReference type="GO" id="GO:0035312">
    <property type="term" value="F:5'-3' DNA exonuclease activity"/>
    <property type="evidence" value="ECO:0007669"/>
    <property type="project" value="TreeGrafter"/>
</dbReference>
<gene>
    <name evidence="2" type="ORF">Pla100_61280</name>
</gene>
<dbReference type="PANTHER" id="PTHR42924:SF11">
    <property type="entry name" value="POLYMERASE_HISTIDINOL PHOSPHATASE N-TERMINAL DOMAIN-CONTAINING PROTEIN"/>
    <property type="match status" value="1"/>
</dbReference>
<dbReference type="SUPFAM" id="SSF89550">
    <property type="entry name" value="PHP domain-like"/>
    <property type="match status" value="1"/>
</dbReference>
<accession>A0A5C5ZG81</accession>
<feature type="region of interest" description="Disordered" evidence="1">
    <location>
        <begin position="424"/>
        <end position="446"/>
    </location>
</feature>
<evidence type="ECO:0000313" key="3">
    <source>
        <dbReference type="Proteomes" id="UP000316213"/>
    </source>
</evidence>
<dbReference type="EMBL" id="SJPM01000037">
    <property type="protein sequence ID" value="TWT86342.1"/>
    <property type="molecule type" value="Genomic_DNA"/>
</dbReference>
<proteinExistence type="predicted"/>
<evidence type="ECO:0000313" key="2">
    <source>
        <dbReference type="EMBL" id="TWT86342.1"/>
    </source>
</evidence>
<dbReference type="InterPro" id="IPR052018">
    <property type="entry name" value="PHP_domain"/>
</dbReference>
<dbReference type="PANTHER" id="PTHR42924">
    <property type="entry name" value="EXONUCLEASE"/>
    <property type="match status" value="1"/>
</dbReference>
<protein>
    <recommendedName>
        <fullName evidence="4">PHP domain protein</fullName>
    </recommendedName>
</protein>
<dbReference type="AlphaFoldDB" id="A0A5C5ZG81"/>
<feature type="region of interest" description="Disordered" evidence="1">
    <location>
        <begin position="23"/>
        <end position="50"/>
    </location>
</feature>
<evidence type="ECO:0000256" key="1">
    <source>
        <dbReference type="SAM" id="MobiDB-lite"/>
    </source>
</evidence>